<gene>
    <name evidence="11" type="ORF">I215_15395</name>
</gene>
<dbReference type="GO" id="GO:0005737">
    <property type="term" value="C:cytoplasm"/>
    <property type="evidence" value="ECO:0007669"/>
    <property type="project" value="UniProtKB-SubCell"/>
</dbReference>
<organism evidence="11 12">
    <name type="scientific">Galbibacter marinus</name>
    <dbReference type="NCBI Taxonomy" id="555500"/>
    <lineage>
        <taxon>Bacteria</taxon>
        <taxon>Pseudomonadati</taxon>
        <taxon>Bacteroidota</taxon>
        <taxon>Flavobacteriia</taxon>
        <taxon>Flavobacteriales</taxon>
        <taxon>Flavobacteriaceae</taxon>
        <taxon>Galbibacter</taxon>
    </lineage>
</organism>
<dbReference type="GO" id="GO:0046983">
    <property type="term" value="F:protein dimerization activity"/>
    <property type="evidence" value="ECO:0007669"/>
    <property type="project" value="InterPro"/>
</dbReference>
<dbReference type="InterPro" id="IPR036390">
    <property type="entry name" value="WH_DNA-bd_sf"/>
</dbReference>
<dbReference type="Pfam" id="PF01325">
    <property type="entry name" value="Fe_dep_repress"/>
    <property type="match status" value="1"/>
</dbReference>
<dbReference type="InterPro" id="IPR036388">
    <property type="entry name" value="WH-like_DNA-bd_sf"/>
</dbReference>
<dbReference type="EMBL" id="AMSG01000046">
    <property type="protein sequence ID" value="EKF53868.1"/>
    <property type="molecule type" value="Genomic_DNA"/>
</dbReference>
<dbReference type="Proteomes" id="UP000007364">
    <property type="component" value="Unassembled WGS sequence"/>
</dbReference>
<dbReference type="SUPFAM" id="SSF46785">
    <property type="entry name" value="Winged helix' DNA-binding domain"/>
    <property type="match status" value="1"/>
</dbReference>
<dbReference type="PANTHER" id="PTHR33238">
    <property type="entry name" value="IRON (METAL) DEPENDENT REPRESSOR, DTXR FAMILY"/>
    <property type="match status" value="1"/>
</dbReference>
<dbReference type="Gene3D" id="1.10.10.10">
    <property type="entry name" value="Winged helix-like DNA-binding domain superfamily/Winged helix DNA-binding domain"/>
    <property type="match status" value="1"/>
</dbReference>
<dbReference type="InterPro" id="IPR050536">
    <property type="entry name" value="DtxR_MntR_Metal-Reg"/>
</dbReference>
<dbReference type="InterPro" id="IPR036421">
    <property type="entry name" value="Fe_dep_repressor_sf"/>
</dbReference>
<evidence type="ECO:0000313" key="12">
    <source>
        <dbReference type="Proteomes" id="UP000007364"/>
    </source>
</evidence>
<dbReference type="STRING" id="555500.I215_15395"/>
<evidence type="ECO:0000256" key="5">
    <source>
        <dbReference type="ARBA" id="ARBA00023004"/>
    </source>
</evidence>
<keyword evidence="5" id="KW-0408">Iron</keyword>
<comment type="subcellular location">
    <subcellularLocation>
        <location evidence="1">Cytoplasm</location>
    </subcellularLocation>
</comment>
<dbReference type="PANTHER" id="PTHR33238:SF7">
    <property type="entry name" value="IRON-DEPENDENT TRANSCRIPTIONAL REGULATOR"/>
    <property type="match status" value="1"/>
</dbReference>
<accession>K2NYL6</accession>
<dbReference type="InterPro" id="IPR022687">
    <property type="entry name" value="HTH_DTXR"/>
</dbReference>
<feature type="domain" description="HTH dtxR-type" evidence="10">
    <location>
        <begin position="1"/>
        <end position="63"/>
    </location>
</feature>
<dbReference type="SUPFAM" id="SSF50037">
    <property type="entry name" value="C-terminal domain of transcriptional repressors"/>
    <property type="match status" value="1"/>
</dbReference>
<evidence type="ECO:0000256" key="2">
    <source>
        <dbReference type="ARBA" id="ARBA00007871"/>
    </source>
</evidence>
<reference evidence="11 12" key="1">
    <citation type="journal article" date="2012" name="J. Bacteriol.">
        <title>Genome Sequence of Galbibacter marinum Type Strain ck-I2-15.</title>
        <authorList>
            <person name="Lai Q."/>
            <person name="Li C."/>
            <person name="Shao Z."/>
        </authorList>
    </citation>
    <scope>NUCLEOTIDE SEQUENCE [LARGE SCALE GENOMIC DNA]</scope>
    <source>
        <strain evidence="12">ck-I2-15</strain>
    </source>
</reference>
<dbReference type="SUPFAM" id="SSF47979">
    <property type="entry name" value="Iron-dependent repressor protein, dimerization domain"/>
    <property type="match status" value="1"/>
</dbReference>
<comment type="subunit">
    <text evidence="3">Homodimer.</text>
</comment>
<dbReference type="SMART" id="SM00899">
    <property type="entry name" value="FeoA"/>
    <property type="match status" value="1"/>
</dbReference>
<evidence type="ECO:0000256" key="7">
    <source>
        <dbReference type="ARBA" id="ARBA00023125"/>
    </source>
</evidence>
<dbReference type="Pfam" id="PF04023">
    <property type="entry name" value="FeoA"/>
    <property type="match status" value="1"/>
</dbReference>
<dbReference type="InterPro" id="IPR038157">
    <property type="entry name" value="FeoA_core_dom"/>
</dbReference>
<evidence type="ECO:0000256" key="1">
    <source>
        <dbReference type="ARBA" id="ARBA00004496"/>
    </source>
</evidence>
<dbReference type="PROSITE" id="PS50944">
    <property type="entry name" value="HTH_DTXR"/>
    <property type="match status" value="1"/>
</dbReference>
<protein>
    <recommendedName>
        <fullName evidence="4">Transcriptional regulator MntR</fullName>
    </recommendedName>
</protein>
<keyword evidence="12" id="KW-1185">Reference proteome</keyword>
<dbReference type="PATRIC" id="fig|555500.3.peg.3172"/>
<comment type="similarity">
    <text evidence="2">Belongs to the DtxR/MntR family.</text>
</comment>
<dbReference type="GO" id="GO:0046914">
    <property type="term" value="F:transition metal ion binding"/>
    <property type="evidence" value="ECO:0007669"/>
    <property type="project" value="InterPro"/>
</dbReference>
<dbReference type="eggNOG" id="COG1321">
    <property type="taxonomic scope" value="Bacteria"/>
</dbReference>
<keyword evidence="8" id="KW-0804">Transcription</keyword>
<evidence type="ECO:0000256" key="8">
    <source>
        <dbReference type="ARBA" id="ARBA00023163"/>
    </source>
</evidence>
<keyword evidence="7" id="KW-0238">DNA-binding</keyword>
<comment type="caution">
    <text evidence="11">The sequence shown here is derived from an EMBL/GenBank/DDBJ whole genome shotgun (WGS) entry which is preliminary data.</text>
</comment>
<evidence type="ECO:0000256" key="9">
    <source>
        <dbReference type="ARBA" id="ARBA00025185"/>
    </source>
</evidence>
<proteinExistence type="inferred from homology"/>
<dbReference type="AlphaFoldDB" id="K2NYL6"/>
<dbReference type="OrthoDB" id="9791355at2"/>
<dbReference type="InterPro" id="IPR008988">
    <property type="entry name" value="Transcriptional_repressor_C"/>
</dbReference>
<evidence type="ECO:0000313" key="11">
    <source>
        <dbReference type="EMBL" id="EKF53868.1"/>
    </source>
</evidence>
<dbReference type="Gene3D" id="1.10.60.10">
    <property type="entry name" value="Iron dependent repressor, metal binding and dimerisation domain"/>
    <property type="match status" value="1"/>
</dbReference>
<dbReference type="SMART" id="SM00529">
    <property type="entry name" value="HTH_DTXR"/>
    <property type="match status" value="1"/>
</dbReference>
<dbReference type="GO" id="GO:0003677">
    <property type="term" value="F:DNA binding"/>
    <property type="evidence" value="ECO:0007669"/>
    <property type="project" value="UniProtKB-KW"/>
</dbReference>
<dbReference type="Gene3D" id="2.30.30.90">
    <property type="match status" value="1"/>
</dbReference>
<dbReference type="GO" id="GO:0003700">
    <property type="term" value="F:DNA-binding transcription factor activity"/>
    <property type="evidence" value="ECO:0007669"/>
    <property type="project" value="InterPro"/>
</dbReference>
<evidence type="ECO:0000256" key="6">
    <source>
        <dbReference type="ARBA" id="ARBA00023015"/>
    </source>
</evidence>
<dbReference type="Pfam" id="PF02742">
    <property type="entry name" value="Fe_dep_repr_C"/>
    <property type="match status" value="1"/>
</dbReference>
<dbReference type="InterPro" id="IPR007167">
    <property type="entry name" value="Fe-transptr_FeoA-like"/>
</dbReference>
<dbReference type="RefSeq" id="WP_008992901.1">
    <property type="nucleotide sequence ID" value="NZ_AMSG01000046.1"/>
</dbReference>
<evidence type="ECO:0000259" key="10">
    <source>
        <dbReference type="PROSITE" id="PS50944"/>
    </source>
</evidence>
<name>K2NYL6_9FLAO</name>
<sequence length="216" mass="24709">MTYSEEDYIKAIYHLSKDLKSFASTSDIAAQLDTKASSVTDMIQKLSDKKVVHYKKYQGVRLTEKGEIYAASIVRKHRLWEYFLVEKLNFSWDEVHDVAEELEHIKSEKLIERLDVFLGFPKMDPHGDPIPDQHGQIPDIKKILLSAMKDEQRGIVIGVKDSSSKFLRYLDKLNIALGTEIKVLEKEAFDNSMAIVIDHKTVHISAITAANIYIKT</sequence>
<keyword evidence="6" id="KW-0805">Transcription regulation</keyword>
<dbReference type="InterPro" id="IPR022689">
    <property type="entry name" value="Iron_dep_repressor"/>
</dbReference>
<evidence type="ECO:0000256" key="3">
    <source>
        <dbReference type="ARBA" id="ARBA00011738"/>
    </source>
</evidence>
<evidence type="ECO:0000256" key="4">
    <source>
        <dbReference type="ARBA" id="ARBA00022386"/>
    </source>
</evidence>
<comment type="function">
    <text evidence="9">In the presence of manganese, represses expression of mntH and mntS. Up-regulates expression of mntP.</text>
</comment>
<dbReference type="InterPro" id="IPR001367">
    <property type="entry name" value="Fe_dep_repressor"/>
</dbReference>